<feature type="region of interest" description="Disordered" evidence="1">
    <location>
        <begin position="211"/>
        <end position="231"/>
    </location>
</feature>
<dbReference type="Proteomes" id="UP000184388">
    <property type="component" value="Unassembled WGS sequence"/>
</dbReference>
<evidence type="ECO:0000256" key="1">
    <source>
        <dbReference type="SAM" id="MobiDB-lite"/>
    </source>
</evidence>
<proteinExistence type="predicted"/>
<protein>
    <submittedName>
        <fullName evidence="2">Uncharacterized protein</fullName>
    </submittedName>
</protein>
<accession>A0A9X8MPR6</accession>
<organism evidence="2 3">
    <name type="scientific">Streptomyces yunnanensis</name>
    <dbReference type="NCBI Taxonomy" id="156453"/>
    <lineage>
        <taxon>Bacteria</taxon>
        <taxon>Bacillati</taxon>
        <taxon>Actinomycetota</taxon>
        <taxon>Actinomycetes</taxon>
        <taxon>Kitasatosporales</taxon>
        <taxon>Streptomycetaceae</taxon>
        <taxon>Streptomyces</taxon>
    </lineage>
</organism>
<dbReference type="EMBL" id="FRBK01000004">
    <property type="protein sequence ID" value="SHL35952.1"/>
    <property type="molecule type" value="Genomic_DNA"/>
</dbReference>
<feature type="compositionally biased region" description="Basic residues" evidence="1">
    <location>
        <begin position="222"/>
        <end position="231"/>
    </location>
</feature>
<evidence type="ECO:0000313" key="2">
    <source>
        <dbReference type="EMBL" id="SHL35952.1"/>
    </source>
</evidence>
<dbReference type="Gene3D" id="2.60.120.620">
    <property type="entry name" value="q2cbj1_9rhob like domain"/>
    <property type="match status" value="1"/>
</dbReference>
<evidence type="ECO:0000313" key="3">
    <source>
        <dbReference type="Proteomes" id="UP000184388"/>
    </source>
</evidence>
<dbReference type="AlphaFoldDB" id="A0A9X8MPR6"/>
<comment type="caution">
    <text evidence="2">The sequence shown here is derived from an EMBL/GenBank/DDBJ whole genome shotgun (WGS) entry which is preliminary data.</text>
</comment>
<dbReference type="RefSeq" id="WP_073443801.1">
    <property type="nucleotide sequence ID" value="NZ_FRBK01000004.1"/>
</dbReference>
<sequence length="231" mass="24921">MINTSETLAVQTIENFLTPDETAQITKIIDDHLATTGWVPARPSEGLAPPDPVQEILAGAIDRAMPAVRRAFPSADSVAPWLYHDLKPGDNIRSHVHGMGDPDERPVRLARVVFNLQDADSGGEFYLDTSACEELWTDRVAEADGVFEPGTRFAHEITARSGPVSLDAIAATRWICHPPAGATLVYGSQLIHGVTPVIAGRARKLITDLCGGPGVRPEAPRPHSRPLRAPH</sequence>
<reference evidence="3" key="1">
    <citation type="submission" date="2016-11" db="EMBL/GenBank/DDBJ databases">
        <authorList>
            <person name="Jaros S."/>
            <person name="Januszkiewicz K."/>
            <person name="Wedrychowicz H."/>
        </authorList>
    </citation>
    <scope>NUCLEOTIDE SEQUENCE [LARGE SCALE GENOMIC DNA]</scope>
    <source>
        <strain evidence="3">CGMCC 4.3555</strain>
    </source>
</reference>
<name>A0A9X8MPR6_9ACTN</name>
<gene>
    <name evidence="2" type="ORF">SAMN05216268_10442</name>
</gene>